<sequence>MITQEYNESSLIYNKRDVSQLKKYWSNLKQQNKNILTAERQARFLTGGGPEKNVGEVDSDVLDIIPSLMTTAPTMSSSNFTRNESTDRQKQIFKAVKQNNITTLNKFDNEHLKKTPVPSTSSCSQHESASDLNQNIIIIDRDDEETQYAIVHVEDIEDNIQKAPNNQSDVDY</sequence>
<protein>
    <recommendedName>
        <fullName evidence="3">Regulatory protein zeste</fullName>
    </recommendedName>
</protein>
<name>A0AAV2NF40_9HYME</name>
<reference evidence="1" key="1">
    <citation type="submission" date="2024-04" db="EMBL/GenBank/DDBJ databases">
        <authorList>
            <consortium name="Molecular Ecology Group"/>
        </authorList>
    </citation>
    <scope>NUCLEOTIDE SEQUENCE</scope>
</reference>
<accession>A0AAV2NF40</accession>
<keyword evidence="2" id="KW-1185">Reference proteome</keyword>
<evidence type="ECO:0000313" key="1">
    <source>
        <dbReference type="EMBL" id="CAL1678850.1"/>
    </source>
</evidence>
<dbReference type="Proteomes" id="UP001497644">
    <property type="component" value="Chromosome 15"/>
</dbReference>
<evidence type="ECO:0000313" key="2">
    <source>
        <dbReference type="Proteomes" id="UP001497644"/>
    </source>
</evidence>
<dbReference type="EMBL" id="OZ034838">
    <property type="protein sequence ID" value="CAL1678850.1"/>
    <property type="molecule type" value="Genomic_DNA"/>
</dbReference>
<dbReference type="AlphaFoldDB" id="A0AAV2NF40"/>
<organism evidence="1 2">
    <name type="scientific">Lasius platythorax</name>
    <dbReference type="NCBI Taxonomy" id="488582"/>
    <lineage>
        <taxon>Eukaryota</taxon>
        <taxon>Metazoa</taxon>
        <taxon>Ecdysozoa</taxon>
        <taxon>Arthropoda</taxon>
        <taxon>Hexapoda</taxon>
        <taxon>Insecta</taxon>
        <taxon>Pterygota</taxon>
        <taxon>Neoptera</taxon>
        <taxon>Endopterygota</taxon>
        <taxon>Hymenoptera</taxon>
        <taxon>Apocrita</taxon>
        <taxon>Aculeata</taxon>
        <taxon>Formicoidea</taxon>
        <taxon>Formicidae</taxon>
        <taxon>Formicinae</taxon>
        <taxon>Lasius</taxon>
        <taxon>Lasius</taxon>
    </lineage>
</organism>
<evidence type="ECO:0008006" key="3">
    <source>
        <dbReference type="Google" id="ProtNLM"/>
    </source>
</evidence>
<gene>
    <name evidence="1" type="ORF">LPLAT_LOCUS4634</name>
</gene>
<proteinExistence type="predicted"/>